<evidence type="ECO:0000256" key="1">
    <source>
        <dbReference type="SAM" id="MobiDB-lite"/>
    </source>
</evidence>
<evidence type="ECO:0000256" key="2">
    <source>
        <dbReference type="SAM" id="Phobius"/>
    </source>
</evidence>
<feature type="region of interest" description="Disordered" evidence="1">
    <location>
        <begin position="1"/>
        <end position="32"/>
    </location>
</feature>
<keyword evidence="2" id="KW-0812">Transmembrane</keyword>
<comment type="caution">
    <text evidence="3">The sequence shown here is derived from an EMBL/GenBank/DDBJ whole genome shotgun (WGS) entry which is preliminary data.</text>
</comment>
<keyword evidence="2" id="KW-0472">Membrane</keyword>
<accession>A0A6P1CNR3</accession>
<gene>
    <name evidence="3" type="ORF">GV791_16880</name>
</gene>
<dbReference type="AlphaFoldDB" id="A0A6P1CNR3"/>
<dbReference type="EMBL" id="JAAGVB010000025">
    <property type="protein sequence ID" value="NEW34220.1"/>
    <property type="molecule type" value="Genomic_DNA"/>
</dbReference>
<reference evidence="3 4" key="1">
    <citation type="submission" date="2020-01" db="EMBL/GenBank/DDBJ databases">
        <title>Genetics and antimicrobial susceptibilities of Nocardia species isolated from the soil; a comparison with species isolated from humans.</title>
        <authorList>
            <person name="Carrasco G."/>
            <person name="Monzon S."/>
            <person name="Sansegundo M."/>
            <person name="Garcia E."/>
            <person name="Garrido N."/>
            <person name="Medina M.J."/>
            <person name="Villalon P."/>
            <person name="Ramirez-Arocha A.C."/>
            <person name="Jimenez P."/>
            <person name="Cuesta I."/>
            <person name="Valdezate S."/>
        </authorList>
    </citation>
    <scope>NUCLEOTIDE SEQUENCE [LARGE SCALE GENOMIC DNA]</scope>
    <source>
        <strain evidence="3 4">CNM20110626</strain>
    </source>
</reference>
<name>A0A6P1CNR3_9NOCA</name>
<dbReference type="RefSeq" id="WP_163845579.1">
    <property type="nucleotide sequence ID" value="NZ_AP026979.1"/>
</dbReference>
<dbReference type="Proteomes" id="UP000471166">
    <property type="component" value="Unassembled WGS sequence"/>
</dbReference>
<evidence type="ECO:0000313" key="3">
    <source>
        <dbReference type="EMBL" id="NEW34220.1"/>
    </source>
</evidence>
<evidence type="ECO:0000313" key="4">
    <source>
        <dbReference type="Proteomes" id="UP000471166"/>
    </source>
</evidence>
<sequence length="194" mass="20267">MSRPSGHPGPQGGPPRQYQPGQHQGYPPVPPGGYMVGPQGGLPMNSGVSSRSLEIAVGCFVVFLAVLAVAAGLWQFHSAGRLPVSSDPLIREIWRDSAGRLRTFGTTMFLLASMGFIGGYLLIRGKVEVGITLMVLVGLGCFGGGMVAMALAVMGHAAGLAIMCIATVIVGVVMLGLAARQLWLPTAHMHPPRR</sequence>
<proteinExistence type="predicted"/>
<feature type="transmembrane region" description="Helical" evidence="2">
    <location>
        <begin position="130"/>
        <end position="154"/>
    </location>
</feature>
<keyword evidence="2" id="KW-1133">Transmembrane helix</keyword>
<protein>
    <submittedName>
        <fullName evidence="3">Uncharacterized protein</fullName>
    </submittedName>
</protein>
<feature type="transmembrane region" description="Helical" evidence="2">
    <location>
        <begin position="160"/>
        <end position="179"/>
    </location>
</feature>
<feature type="transmembrane region" description="Helical" evidence="2">
    <location>
        <begin position="53"/>
        <end position="76"/>
    </location>
</feature>
<feature type="transmembrane region" description="Helical" evidence="2">
    <location>
        <begin position="104"/>
        <end position="123"/>
    </location>
</feature>
<organism evidence="3 4">
    <name type="scientific">Nocardia cyriacigeorgica</name>
    <dbReference type="NCBI Taxonomy" id="135487"/>
    <lineage>
        <taxon>Bacteria</taxon>
        <taxon>Bacillati</taxon>
        <taxon>Actinomycetota</taxon>
        <taxon>Actinomycetes</taxon>
        <taxon>Mycobacteriales</taxon>
        <taxon>Nocardiaceae</taxon>
        <taxon>Nocardia</taxon>
    </lineage>
</organism>